<evidence type="ECO:0000256" key="4">
    <source>
        <dbReference type="ARBA" id="ARBA00022989"/>
    </source>
</evidence>
<comment type="caution">
    <text evidence="8">The sequence shown here is derived from an EMBL/GenBank/DDBJ whole genome shotgun (WGS) entry which is preliminary data.</text>
</comment>
<dbReference type="EMBL" id="JARHTQ010000022">
    <property type="protein sequence ID" value="MDF2259386.1"/>
    <property type="molecule type" value="Genomic_DNA"/>
</dbReference>
<keyword evidence="3 6" id="KW-0812">Transmembrane</keyword>
<proteinExistence type="inferred from homology"/>
<reference evidence="8 9" key="1">
    <citation type="submission" date="2023-03" db="EMBL/GenBank/DDBJ databases">
        <title>Draft genome sequence of type strain Streptomyces ferralitis JCM 14344.</title>
        <authorList>
            <person name="Klaysubun C."/>
            <person name="Duangmal K."/>
        </authorList>
    </citation>
    <scope>NUCLEOTIDE SEQUENCE [LARGE SCALE GENOMIC DNA]</scope>
    <source>
        <strain evidence="8 9">JCM 14344</strain>
    </source>
</reference>
<feature type="transmembrane region" description="Helical" evidence="6">
    <location>
        <begin position="90"/>
        <end position="112"/>
    </location>
</feature>
<dbReference type="PANTHER" id="PTHR38459:SF1">
    <property type="entry name" value="PROPHAGE BACTOPRENOL-LINKED GLUCOSE TRANSLOCASE HOMOLOG"/>
    <property type="match status" value="1"/>
</dbReference>
<keyword evidence="5 6" id="KW-0472">Membrane</keyword>
<evidence type="ECO:0000256" key="1">
    <source>
        <dbReference type="ARBA" id="ARBA00004141"/>
    </source>
</evidence>
<evidence type="ECO:0000256" key="3">
    <source>
        <dbReference type="ARBA" id="ARBA00022692"/>
    </source>
</evidence>
<keyword evidence="4 6" id="KW-1133">Transmembrane helix</keyword>
<organism evidence="8 9">
    <name type="scientific">Streptantibioticus ferralitis</name>
    <dbReference type="NCBI Taxonomy" id="236510"/>
    <lineage>
        <taxon>Bacteria</taxon>
        <taxon>Bacillati</taxon>
        <taxon>Actinomycetota</taxon>
        <taxon>Actinomycetes</taxon>
        <taxon>Kitasatosporales</taxon>
        <taxon>Streptomycetaceae</taxon>
        <taxon>Streptantibioticus</taxon>
    </lineage>
</organism>
<dbReference type="InterPro" id="IPR007267">
    <property type="entry name" value="GtrA_DPMS_TM"/>
</dbReference>
<feature type="transmembrane region" description="Helical" evidence="6">
    <location>
        <begin position="26"/>
        <end position="45"/>
    </location>
</feature>
<comment type="subcellular location">
    <subcellularLocation>
        <location evidence="1">Membrane</location>
        <topology evidence="1">Multi-pass membrane protein</topology>
    </subcellularLocation>
</comment>
<dbReference type="Proteomes" id="UP001220022">
    <property type="component" value="Unassembled WGS sequence"/>
</dbReference>
<dbReference type="InterPro" id="IPR051401">
    <property type="entry name" value="GtrA_CellWall_Glycosyl"/>
</dbReference>
<evidence type="ECO:0000256" key="6">
    <source>
        <dbReference type="SAM" id="Phobius"/>
    </source>
</evidence>
<evidence type="ECO:0000259" key="7">
    <source>
        <dbReference type="Pfam" id="PF04138"/>
    </source>
</evidence>
<gene>
    <name evidence="8" type="ORF">P2L57_27840</name>
</gene>
<sequence>MPSPTQTALRRVPPRMRPFLVQHRELVKFLVVGGACLLLTTAVNYGLKFTVFRGSPISAFTVANIVATLVSYLLNRQWSFRSTGQHRREAVLFVVVSGLGILLSDVPLWVAHYLLNLRIPHVSAVTQAVSDFISSLIVGTLLGTGFRWWAMKKWVFLQPVTVHDLSNPAVSAHSTEPAA</sequence>
<evidence type="ECO:0000313" key="8">
    <source>
        <dbReference type="EMBL" id="MDF2259386.1"/>
    </source>
</evidence>
<accession>A0ABT5Z6C6</accession>
<evidence type="ECO:0000313" key="9">
    <source>
        <dbReference type="Proteomes" id="UP001220022"/>
    </source>
</evidence>
<evidence type="ECO:0000256" key="5">
    <source>
        <dbReference type="ARBA" id="ARBA00023136"/>
    </source>
</evidence>
<evidence type="ECO:0000256" key="2">
    <source>
        <dbReference type="ARBA" id="ARBA00009399"/>
    </source>
</evidence>
<feature type="domain" description="GtrA/DPMS transmembrane" evidence="7">
    <location>
        <begin position="28"/>
        <end position="156"/>
    </location>
</feature>
<feature type="transmembrane region" description="Helical" evidence="6">
    <location>
        <begin position="57"/>
        <end position="74"/>
    </location>
</feature>
<dbReference type="RefSeq" id="WP_275818907.1">
    <property type="nucleotide sequence ID" value="NZ_BAAANM010000009.1"/>
</dbReference>
<keyword evidence="9" id="KW-1185">Reference proteome</keyword>
<dbReference type="PANTHER" id="PTHR38459">
    <property type="entry name" value="PROPHAGE BACTOPRENOL-LINKED GLUCOSE TRANSLOCASE HOMOLOG"/>
    <property type="match status" value="1"/>
</dbReference>
<protein>
    <submittedName>
        <fullName evidence="8">GtrA family protein</fullName>
    </submittedName>
</protein>
<name>A0ABT5Z6C6_9ACTN</name>
<comment type="similarity">
    <text evidence="2">Belongs to the GtrA family.</text>
</comment>
<dbReference type="Pfam" id="PF04138">
    <property type="entry name" value="GtrA_DPMS_TM"/>
    <property type="match status" value="1"/>
</dbReference>
<feature type="transmembrane region" description="Helical" evidence="6">
    <location>
        <begin position="132"/>
        <end position="150"/>
    </location>
</feature>